<reference evidence="2 3" key="1">
    <citation type="submission" date="2017-09" db="EMBL/GenBank/DDBJ databases">
        <title>Depth-based differentiation of microbial function through sediment-hosted aquifers and enrichment of novel symbionts in the deep terrestrial subsurface.</title>
        <authorList>
            <person name="Probst A.J."/>
            <person name="Ladd B."/>
            <person name="Jarett J.K."/>
            <person name="Geller-Mcgrath D.E."/>
            <person name="Sieber C.M."/>
            <person name="Emerson J.B."/>
            <person name="Anantharaman K."/>
            <person name="Thomas B.C."/>
            <person name="Malmstrom R."/>
            <person name="Stieglmeier M."/>
            <person name="Klingl A."/>
            <person name="Woyke T."/>
            <person name="Ryan C.M."/>
            <person name="Banfield J.F."/>
        </authorList>
    </citation>
    <scope>NUCLEOTIDE SEQUENCE [LARGE SCALE GENOMIC DNA]</scope>
    <source>
        <strain evidence="2">CG10_big_fil_rev_8_21_14_0_10_45_14</strain>
    </source>
</reference>
<keyword evidence="1" id="KW-0812">Transmembrane</keyword>
<keyword evidence="1" id="KW-1133">Transmembrane helix</keyword>
<keyword evidence="1" id="KW-0472">Membrane</keyword>
<organism evidence="2 3">
    <name type="scientific">Candidatus Vogelbacteria bacterium CG10_big_fil_rev_8_21_14_0_10_45_14</name>
    <dbReference type="NCBI Taxonomy" id="1975042"/>
    <lineage>
        <taxon>Bacteria</taxon>
        <taxon>Candidatus Vogeliibacteriota</taxon>
    </lineage>
</organism>
<evidence type="ECO:0000313" key="3">
    <source>
        <dbReference type="Proteomes" id="UP000230833"/>
    </source>
</evidence>
<dbReference type="EMBL" id="PCYL01000029">
    <property type="protein sequence ID" value="PIR46764.1"/>
    <property type="molecule type" value="Genomic_DNA"/>
</dbReference>
<comment type="caution">
    <text evidence="2">The sequence shown here is derived from an EMBL/GenBank/DDBJ whole genome shotgun (WGS) entry which is preliminary data.</text>
</comment>
<evidence type="ECO:0000256" key="1">
    <source>
        <dbReference type="SAM" id="Phobius"/>
    </source>
</evidence>
<evidence type="ECO:0008006" key="4">
    <source>
        <dbReference type="Google" id="ProtNLM"/>
    </source>
</evidence>
<evidence type="ECO:0000313" key="2">
    <source>
        <dbReference type="EMBL" id="PIR46764.1"/>
    </source>
</evidence>
<dbReference type="Proteomes" id="UP000230833">
    <property type="component" value="Unassembled WGS sequence"/>
</dbReference>
<dbReference type="AlphaFoldDB" id="A0A2H0RL73"/>
<gene>
    <name evidence="2" type="ORF">COV07_02780</name>
</gene>
<accession>A0A2H0RL73</accession>
<protein>
    <recommendedName>
        <fullName evidence="4">Prepilin-type N-terminal cleavage/methylation domain-containing protein</fullName>
    </recommendedName>
</protein>
<name>A0A2H0RL73_9BACT</name>
<sequence length="219" mass="24189">MKNKAQKNQKQKLPATSYKLQANGGFSMLEFVVVISIMLVMTIAVASFQQDIIKTNRTSQEGLRAQQELRRVLTDMKNEIRNARTSAVGSYVIESATGDSLVFFSDYSGDGVPERMRYFYEESELKRGIKIPSGTPLSYDGSIETIDTVARYVMSTTTPLFSYFDGSYAGDGSSLTLPLDVGRIRMVRISISVDKDPASPPDPITVGTSATIRELKDNL</sequence>
<proteinExistence type="predicted"/>
<feature type="transmembrane region" description="Helical" evidence="1">
    <location>
        <begin position="28"/>
        <end position="48"/>
    </location>
</feature>